<comment type="caution">
    <text evidence="4">The sequence shown here is derived from an EMBL/GenBank/DDBJ whole genome shotgun (WGS) entry which is preliminary data.</text>
</comment>
<evidence type="ECO:0000256" key="1">
    <source>
        <dbReference type="ARBA" id="ARBA00022460"/>
    </source>
</evidence>
<dbReference type="Pfam" id="PF00379">
    <property type="entry name" value="Chitin_bind_4"/>
    <property type="match status" value="1"/>
</dbReference>
<protein>
    <recommendedName>
        <fullName evidence="6">Pro-resilin</fullName>
    </recommendedName>
</protein>
<dbReference type="InterPro" id="IPR031311">
    <property type="entry name" value="CHIT_BIND_RR_consensus"/>
</dbReference>
<feature type="compositionally biased region" description="Low complexity" evidence="3">
    <location>
        <begin position="11"/>
        <end position="27"/>
    </location>
</feature>
<name>A0ABP1PYZ3_9HEXA</name>
<dbReference type="PANTHER" id="PTHR12236:SF79">
    <property type="entry name" value="CUTICULAR PROTEIN 50CB-RELATED"/>
    <property type="match status" value="1"/>
</dbReference>
<evidence type="ECO:0000256" key="2">
    <source>
        <dbReference type="PROSITE-ProRule" id="PRU00497"/>
    </source>
</evidence>
<dbReference type="Proteomes" id="UP001642540">
    <property type="component" value="Unassembled WGS sequence"/>
</dbReference>
<dbReference type="PANTHER" id="PTHR12236">
    <property type="entry name" value="STRUCTURAL CONTITUENT OF CUTICLE"/>
    <property type="match status" value="1"/>
</dbReference>
<feature type="region of interest" description="Disordered" evidence="3">
    <location>
        <begin position="1"/>
        <end position="68"/>
    </location>
</feature>
<dbReference type="EMBL" id="CAXLJM020000016">
    <property type="protein sequence ID" value="CAL8082831.1"/>
    <property type="molecule type" value="Genomic_DNA"/>
</dbReference>
<dbReference type="PRINTS" id="PR00947">
    <property type="entry name" value="CUTICLE"/>
</dbReference>
<feature type="compositionally biased region" description="Polar residues" evidence="3">
    <location>
        <begin position="100"/>
        <end position="111"/>
    </location>
</feature>
<dbReference type="InterPro" id="IPR000618">
    <property type="entry name" value="Insect_cuticle"/>
</dbReference>
<dbReference type="PROSITE" id="PS51155">
    <property type="entry name" value="CHIT_BIND_RR_2"/>
    <property type="match status" value="1"/>
</dbReference>
<proteinExistence type="predicted"/>
<gene>
    <name evidence="4" type="ORF">ODALV1_LOCUS5326</name>
</gene>
<keyword evidence="5" id="KW-1185">Reference proteome</keyword>
<sequence>MMSIYDRVHVEGSGYSSSEQSSKGGYQNRESSSPANYKFEYGVDDGAAGPQFGHEEERNGHQTRGQYRVLLPDGRMQIVTYRADENGYKADVTYENVASMSGGQSYSTGSNNGQGGDYGSSSSAPAPSYGPPPRSANSDIGFAAAGGGYSNNNDRGSAFGKRTNGRSFVKLRSTVDGRMFNYAY</sequence>
<evidence type="ECO:0000313" key="4">
    <source>
        <dbReference type="EMBL" id="CAL8082831.1"/>
    </source>
</evidence>
<organism evidence="4 5">
    <name type="scientific">Orchesella dallaii</name>
    <dbReference type="NCBI Taxonomy" id="48710"/>
    <lineage>
        <taxon>Eukaryota</taxon>
        <taxon>Metazoa</taxon>
        <taxon>Ecdysozoa</taxon>
        <taxon>Arthropoda</taxon>
        <taxon>Hexapoda</taxon>
        <taxon>Collembola</taxon>
        <taxon>Entomobryomorpha</taxon>
        <taxon>Entomobryoidea</taxon>
        <taxon>Orchesellidae</taxon>
        <taxon>Orchesellinae</taxon>
        <taxon>Orchesella</taxon>
    </lineage>
</organism>
<dbReference type="PROSITE" id="PS00233">
    <property type="entry name" value="CHIT_BIND_RR_1"/>
    <property type="match status" value="1"/>
</dbReference>
<reference evidence="4 5" key="1">
    <citation type="submission" date="2024-08" db="EMBL/GenBank/DDBJ databases">
        <authorList>
            <person name="Cucini C."/>
            <person name="Frati F."/>
        </authorList>
    </citation>
    <scope>NUCLEOTIDE SEQUENCE [LARGE SCALE GENOMIC DNA]</scope>
</reference>
<evidence type="ECO:0008006" key="6">
    <source>
        <dbReference type="Google" id="ProtNLM"/>
    </source>
</evidence>
<evidence type="ECO:0000313" key="5">
    <source>
        <dbReference type="Proteomes" id="UP001642540"/>
    </source>
</evidence>
<dbReference type="InterPro" id="IPR051217">
    <property type="entry name" value="Insect_Cuticle_Struc_Prot"/>
</dbReference>
<accession>A0ABP1PYZ3</accession>
<feature type="compositionally biased region" description="Basic and acidic residues" evidence="3">
    <location>
        <begin position="1"/>
        <end position="10"/>
    </location>
</feature>
<keyword evidence="1 2" id="KW-0193">Cuticle</keyword>
<feature type="region of interest" description="Disordered" evidence="3">
    <location>
        <begin position="100"/>
        <end position="162"/>
    </location>
</feature>
<evidence type="ECO:0000256" key="3">
    <source>
        <dbReference type="SAM" id="MobiDB-lite"/>
    </source>
</evidence>